<name>A0A9D1ZY42_9FIRM</name>
<organism evidence="1 2">
    <name type="scientific">Candidatus Borkfalkia excrementigallinarum</name>
    <dbReference type="NCBI Taxonomy" id="2838506"/>
    <lineage>
        <taxon>Bacteria</taxon>
        <taxon>Bacillati</taxon>
        <taxon>Bacillota</taxon>
        <taxon>Clostridia</taxon>
        <taxon>Christensenellales</taxon>
        <taxon>Christensenellaceae</taxon>
        <taxon>Candidatus Borkfalkia</taxon>
    </lineage>
</organism>
<dbReference type="AlphaFoldDB" id="A0A9D1ZY42"/>
<dbReference type="Proteomes" id="UP000886750">
    <property type="component" value="Unassembled WGS sequence"/>
</dbReference>
<protein>
    <submittedName>
        <fullName evidence="1">Uncharacterized protein</fullName>
    </submittedName>
</protein>
<reference evidence="1" key="1">
    <citation type="journal article" date="2021" name="PeerJ">
        <title>Extensive microbial diversity within the chicken gut microbiome revealed by metagenomics and culture.</title>
        <authorList>
            <person name="Gilroy R."/>
            <person name="Ravi A."/>
            <person name="Getino M."/>
            <person name="Pursley I."/>
            <person name="Horton D.L."/>
            <person name="Alikhan N.F."/>
            <person name="Baker D."/>
            <person name="Gharbi K."/>
            <person name="Hall N."/>
            <person name="Watson M."/>
            <person name="Adriaenssens E.M."/>
            <person name="Foster-Nyarko E."/>
            <person name="Jarju S."/>
            <person name="Secka A."/>
            <person name="Antonio M."/>
            <person name="Oren A."/>
            <person name="Chaudhuri R.R."/>
            <person name="La Ragione R."/>
            <person name="Hildebrand F."/>
            <person name="Pallen M.J."/>
        </authorList>
    </citation>
    <scope>NUCLEOTIDE SEQUENCE</scope>
    <source>
        <strain evidence="1">1345</strain>
    </source>
</reference>
<dbReference type="EMBL" id="DXCQ01000072">
    <property type="protein sequence ID" value="HIY97588.1"/>
    <property type="molecule type" value="Genomic_DNA"/>
</dbReference>
<evidence type="ECO:0000313" key="1">
    <source>
        <dbReference type="EMBL" id="HIY97588.1"/>
    </source>
</evidence>
<sequence>MEQKVIYNGQVLILTRFWATGEPCLWITDPEQIGMSKMEFVGGHPDEYCIFLKNLTETELARITSLDGTPLDVIEELRQHLMGKEKPYGTTR</sequence>
<accession>A0A9D1ZY42</accession>
<evidence type="ECO:0000313" key="2">
    <source>
        <dbReference type="Proteomes" id="UP000886750"/>
    </source>
</evidence>
<comment type="caution">
    <text evidence="1">The sequence shown here is derived from an EMBL/GenBank/DDBJ whole genome shotgun (WGS) entry which is preliminary data.</text>
</comment>
<gene>
    <name evidence="1" type="ORF">H9729_07850</name>
</gene>
<reference evidence="1" key="2">
    <citation type="submission" date="2021-04" db="EMBL/GenBank/DDBJ databases">
        <authorList>
            <person name="Gilroy R."/>
        </authorList>
    </citation>
    <scope>NUCLEOTIDE SEQUENCE</scope>
    <source>
        <strain evidence="1">1345</strain>
    </source>
</reference>
<proteinExistence type="predicted"/>